<dbReference type="RefSeq" id="WP_367880166.1">
    <property type="nucleotide sequence ID" value="NZ_JBFNXX010000067.1"/>
</dbReference>
<proteinExistence type="predicted"/>
<dbReference type="GO" id="GO:0032259">
    <property type="term" value="P:methylation"/>
    <property type="evidence" value="ECO:0007669"/>
    <property type="project" value="UniProtKB-KW"/>
</dbReference>
<sequence length="167" mass="18034">MADSHRTKDVEGKFDLVVLHTLISHVVDPSAVLKEAARLTSPDGRIVVFDGDYASITFGAGDPEVNDLALEGLLKTVVAHPRVMRQFPQLLVKSGLQIVDFLPELLAEVGRAEFFKSMLDSYAGPMVAAGHLDEGIAQQWLSTHNGASEAGAFFGSCNFMTYILSKA</sequence>
<keyword evidence="3" id="KW-1185">Reference proteome</keyword>
<keyword evidence="2" id="KW-0489">Methyltransferase</keyword>
<dbReference type="GO" id="GO:0008168">
    <property type="term" value="F:methyltransferase activity"/>
    <property type="evidence" value="ECO:0007669"/>
    <property type="project" value="UniProtKB-KW"/>
</dbReference>
<organism evidence="2 3">
    <name type="scientific">Sulfitobacter sediminis</name>
    <dbReference type="NCBI Taxonomy" id="3234186"/>
    <lineage>
        <taxon>Bacteria</taxon>
        <taxon>Pseudomonadati</taxon>
        <taxon>Pseudomonadota</taxon>
        <taxon>Alphaproteobacteria</taxon>
        <taxon>Rhodobacterales</taxon>
        <taxon>Roseobacteraceae</taxon>
        <taxon>Sulfitobacter</taxon>
    </lineage>
</organism>
<evidence type="ECO:0000259" key="1">
    <source>
        <dbReference type="Pfam" id="PF08241"/>
    </source>
</evidence>
<dbReference type="EMBL" id="JBFNXX010000067">
    <property type="protein sequence ID" value="MEW9922474.1"/>
    <property type="molecule type" value="Genomic_DNA"/>
</dbReference>
<dbReference type="Gene3D" id="3.40.50.150">
    <property type="entry name" value="Vaccinia Virus protein VP39"/>
    <property type="match status" value="1"/>
</dbReference>
<dbReference type="SUPFAM" id="SSF53335">
    <property type="entry name" value="S-adenosyl-L-methionine-dependent methyltransferases"/>
    <property type="match status" value="1"/>
</dbReference>
<evidence type="ECO:0000313" key="2">
    <source>
        <dbReference type="EMBL" id="MEW9922474.1"/>
    </source>
</evidence>
<dbReference type="Pfam" id="PF08241">
    <property type="entry name" value="Methyltransf_11"/>
    <property type="match status" value="1"/>
</dbReference>
<accession>A0ABV3RU39</accession>
<protein>
    <submittedName>
        <fullName evidence="2">Methyltransferase domain-containing protein</fullName>
    </submittedName>
</protein>
<dbReference type="InterPro" id="IPR029063">
    <property type="entry name" value="SAM-dependent_MTases_sf"/>
</dbReference>
<dbReference type="Proteomes" id="UP001556098">
    <property type="component" value="Unassembled WGS sequence"/>
</dbReference>
<evidence type="ECO:0000313" key="3">
    <source>
        <dbReference type="Proteomes" id="UP001556098"/>
    </source>
</evidence>
<keyword evidence="2" id="KW-0808">Transferase</keyword>
<feature type="domain" description="Methyltransferase type 11" evidence="1">
    <location>
        <begin position="11"/>
        <end position="48"/>
    </location>
</feature>
<comment type="caution">
    <text evidence="2">The sequence shown here is derived from an EMBL/GenBank/DDBJ whole genome shotgun (WGS) entry which is preliminary data.</text>
</comment>
<dbReference type="InterPro" id="IPR013216">
    <property type="entry name" value="Methyltransf_11"/>
</dbReference>
<gene>
    <name evidence="2" type="ORF">AB2B41_23000</name>
</gene>
<reference evidence="2 3" key="1">
    <citation type="submission" date="2024-07" db="EMBL/GenBank/DDBJ databases">
        <title>Marimonas sp.nov., isolated from tidal-flat sediment.</title>
        <authorList>
            <person name="Jayan J.N."/>
            <person name="Lee S.S."/>
        </authorList>
    </citation>
    <scope>NUCLEOTIDE SEQUENCE [LARGE SCALE GENOMIC DNA]</scope>
    <source>
        <strain evidence="2 3">MJW-29</strain>
    </source>
</reference>
<name>A0ABV3RU39_9RHOB</name>